<reference evidence="1" key="1">
    <citation type="submission" date="2021-05" db="EMBL/GenBank/DDBJ databases">
        <authorList>
            <person name="Scholz U."/>
            <person name="Mascher M."/>
            <person name="Fiebig A."/>
        </authorList>
    </citation>
    <scope>NUCLEOTIDE SEQUENCE [LARGE SCALE GENOMIC DNA]</scope>
</reference>
<dbReference type="Proteomes" id="UP001732700">
    <property type="component" value="Chromosome 4A"/>
</dbReference>
<evidence type="ECO:0000313" key="2">
    <source>
        <dbReference type="Proteomes" id="UP001732700"/>
    </source>
</evidence>
<reference evidence="1" key="2">
    <citation type="submission" date="2025-09" db="UniProtKB">
        <authorList>
            <consortium name="EnsemblPlants"/>
        </authorList>
    </citation>
    <scope>IDENTIFICATION</scope>
</reference>
<organism evidence="1 2">
    <name type="scientific">Avena sativa</name>
    <name type="common">Oat</name>
    <dbReference type="NCBI Taxonomy" id="4498"/>
    <lineage>
        <taxon>Eukaryota</taxon>
        <taxon>Viridiplantae</taxon>
        <taxon>Streptophyta</taxon>
        <taxon>Embryophyta</taxon>
        <taxon>Tracheophyta</taxon>
        <taxon>Spermatophyta</taxon>
        <taxon>Magnoliopsida</taxon>
        <taxon>Liliopsida</taxon>
        <taxon>Poales</taxon>
        <taxon>Poaceae</taxon>
        <taxon>BOP clade</taxon>
        <taxon>Pooideae</taxon>
        <taxon>Poodae</taxon>
        <taxon>Poeae</taxon>
        <taxon>Poeae Chloroplast Group 1 (Aveneae type)</taxon>
        <taxon>Aveninae</taxon>
        <taxon>Avena</taxon>
    </lineage>
</organism>
<sequence>MNICFHGDTGKPLFLPRIVLRQRLEKYEILTPWKRPGGIITPYRPGFSTGKTNKSSKGSYVPPPGASRIIPSGFMDTWNWLEYMGYPKPPPLMLEMNGRLVRRFDDVFGWSHAWKGYKFGIADGYGKDAWLRLDKKIIATVSRRVVSLVSFNGNNTVFFSCTGFLVRCPLKNGCTRAVIVTSASLVRTCVATDTVDENMRIEVFLPPNQRLNGTLEAYHSGHNIAILTVKGLRNSRPEDIQLHPESSSPNTVVAIGRESEGLLCASWANLYVFANTRTSLANLVAKTLSGPLVKLRRLGLEAP</sequence>
<name>A0ACD5WK09_AVESA</name>
<keyword evidence="2" id="KW-1185">Reference proteome</keyword>
<dbReference type="EnsemblPlants" id="AVESA.00010b.r2.4AG0630140.1">
    <property type="protein sequence ID" value="AVESA.00010b.r2.4AG0630140.1.CDS"/>
    <property type="gene ID" value="AVESA.00010b.r2.4AG0630140"/>
</dbReference>
<protein>
    <submittedName>
        <fullName evidence="1">Uncharacterized protein</fullName>
    </submittedName>
</protein>
<accession>A0ACD5WK09</accession>
<evidence type="ECO:0000313" key="1">
    <source>
        <dbReference type="EnsemblPlants" id="AVESA.00010b.r2.4AG0630140.1.CDS"/>
    </source>
</evidence>
<proteinExistence type="predicted"/>